<sequence length="165" mass="18760">MSLDKDLQDAFVGLTKRDADTFPAIVVSVDKEKGICIINDGVLEFTDVRLSSIIDENQNKIYLFPKEGSSVLISKINNDIHALYIAAYSEIEEYYLKIEASEFNVDHSGILIKKGEENLQLLMLDLIRAIKQMKFTTNTGSTLKLVNILDFEKLEPRFKQLLKDN</sequence>
<dbReference type="RefSeq" id="WP_286491295.1">
    <property type="nucleotide sequence ID" value="NZ_JACAGJ010000001.1"/>
</dbReference>
<comment type="caution">
    <text evidence="1">The sequence shown here is derived from an EMBL/GenBank/DDBJ whole genome shotgun (WGS) entry which is preliminary data.</text>
</comment>
<gene>
    <name evidence="1" type="ORF">HX001_00135</name>
</gene>
<name>A0AAJ1QB33_9FLAO</name>
<reference evidence="1" key="1">
    <citation type="submission" date="2020-06" db="EMBL/GenBank/DDBJ databases">
        <authorList>
            <person name="Dong N."/>
        </authorList>
    </citation>
    <scope>NUCLEOTIDE SEQUENCE</scope>
    <source>
        <strain evidence="1">R655-4</strain>
    </source>
</reference>
<organism evidence="1 2">
    <name type="scientific">Empedobacter brevis</name>
    <dbReference type="NCBI Taxonomy" id="247"/>
    <lineage>
        <taxon>Bacteria</taxon>
        <taxon>Pseudomonadati</taxon>
        <taxon>Bacteroidota</taxon>
        <taxon>Flavobacteriia</taxon>
        <taxon>Flavobacteriales</taxon>
        <taxon>Weeksellaceae</taxon>
        <taxon>Empedobacter</taxon>
    </lineage>
</organism>
<evidence type="ECO:0000313" key="1">
    <source>
        <dbReference type="EMBL" id="MDM1070893.1"/>
    </source>
</evidence>
<dbReference type="AlphaFoldDB" id="A0AAJ1QB33"/>
<dbReference type="Proteomes" id="UP001170959">
    <property type="component" value="Unassembled WGS sequence"/>
</dbReference>
<reference evidence="1" key="2">
    <citation type="journal article" date="2022" name="Sci. Total Environ.">
        <title>Prevalence, transmission, and molecular epidemiology of tet(X)-positive bacteria among humans, animals, and environmental niches in China: An epidemiological, and genomic-based study.</title>
        <authorList>
            <person name="Dong N."/>
            <person name="Zeng Y."/>
            <person name="Cai C."/>
            <person name="Sun C."/>
            <person name="Lu J."/>
            <person name="Liu C."/>
            <person name="Zhou H."/>
            <person name="Sun Q."/>
            <person name="Shu L."/>
            <person name="Wang H."/>
            <person name="Wang Y."/>
            <person name="Wang S."/>
            <person name="Wu C."/>
            <person name="Chan E.W."/>
            <person name="Chen G."/>
            <person name="Shen Z."/>
            <person name="Chen S."/>
            <person name="Zhang R."/>
        </authorList>
    </citation>
    <scope>NUCLEOTIDE SEQUENCE</scope>
    <source>
        <strain evidence="1">R655-4</strain>
    </source>
</reference>
<dbReference type="EMBL" id="JACAGJ010000001">
    <property type="protein sequence ID" value="MDM1070893.1"/>
    <property type="molecule type" value="Genomic_DNA"/>
</dbReference>
<proteinExistence type="predicted"/>
<protein>
    <submittedName>
        <fullName evidence="1">Uncharacterized protein</fullName>
    </submittedName>
</protein>
<evidence type="ECO:0000313" key="2">
    <source>
        <dbReference type="Proteomes" id="UP001170959"/>
    </source>
</evidence>
<accession>A0AAJ1QB33</accession>